<dbReference type="EMBL" id="BART01013782">
    <property type="protein sequence ID" value="GAG81053.1"/>
    <property type="molecule type" value="Genomic_DNA"/>
</dbReference>
<dbReference type="AlphaFoldDB" id="X1BAB3"/>
<sequence length="39" mass="5027">DMDEKVIRLGKYFELNSFYYKRNFFYNKDNEIFLYFIEI</sequence>
<protein>
    <submittedName>
        <fullName evidence="1">Uncharacterized protein</fullName>
    </submittedName>
</protein>
<name>X1BAB3_9ZZZZ</name>
<feature type="non-terminal residue" evidence="1">
    <location>
        <position position="1"/>
    </location>
</feature>
<gene>
    <name evidence="1" type="ORF">S01H4_27959</name>
</gene>
<accession>X1BAB3</accession>
<reference evidence="1" key="1">
    <citation type="journal article" date="2014" name="Front. Microbiol.">
        <title>High frequency of phylogenetically diverse reductive dehalogenase-homologous genes in deep subseafloor sedimentary metagenomes.</title>
        <authorList>
            <person name="Kawai M."/>
            <person name="Futagami T."/>
            <person name="Toyoda A."/>
            <person name="Takaki Y."/>
            <person name="Nishi S."/>
            <person name="Hori S."/>
            <person name="Arai W."/>
            <person name="Tsubouchi T."/>
            <person name="Morono Y."/>
            <person name="Uchiyama I."/>
            <person name="Ito T."/>
            <person name="Fujiyama A."/>
            <person name="Inagaki F."/>
            <person name="Takami H."/>
        </authorList>
    </citation>
    <scope>NUCLEOTIDE SEQUENCE</scope>
    <source>
        <strain evidence="1">Expedition CK06-06</strain>
    </source>
</reference>
<comment type="caution">
    <text evidence="1">The sequence shown here is derived from an EMBL/GenBank/DDBJ whole genome shotgun (WGS) entry which is preliminary data.</text>
</comment>
<evidence type="ECO:0000313" key="1">
    <source>
        <dbReference type="EMBL" id="GAG81053.1"/>
    </source>
</evidence>
<organism evidence="1">
    <name type="scientific">marine sediment metagenome</name>
    <dbReference type="NCBI Taxonomy" id="412755"/>
    <lineage>
        <taxon>unclassified sequences</taxon>
        <taxon>metagenomes</taxon>
        <taxon>ecological metagenomes</taxon>
    </lineage>
</organism>
<proteinExistence type="predicted"/>